<reference evidence="4 5" key="1">
    <citation type="submission" date="2020-02" db="EMBL/GenBank/DDBJ databases">
        <title>Whole genome sequence of Halogeometricum borinquense strain wsp4.</title>
        <authorList>
            <person name="Verma D.K."/>
            <person name="Gopal K."/>
            <person name="Prasad E.S."/>
        </authorList>
    </citation>
    <scope>NUCLEOTIDE SEQUENCE [LARGE SCALE GENOMIC DNA]</scope>
    <source>
        <strain evidence="5">wsp4</strain>
    </source>
</reference>
<dbReference type="GO" id="GO:0005737">
    <property type="term" value="C:cytoplasm"/>
    <property type="evidence" value="ECO:0007669"/>
    <property type="project" value="TreeGrafter"/>
</dbReference>
<evidence type="ECO:0000313" key="5">
    <source>
        <dbReference type="Proteomes" id="UP000465846"/>
    </source>
</evidence>
<dbReference type="Gene3D" id="3.40.50.1000">
    <property type="entry name" value="HAD superfamily/HAD-like"/>
    <property type="match status" value="2"/>
</dbReference>
<dbReference type="Pfam" id="PF13242">
    <property type="entry name" value="Hydrolase_like"/>
    <property type="match status" value="1"/>
</dbReference>
<dbReference type="EMBL" id="CP048739">
    <property type="protein sequence ID" value="QIB74492.1"/>
    <property type="molecule type" value="Genomic_DNA"/>
</dbReference>
<dbReference type="PROSITE" id="PS00893">
    <property type="entry name" value="NUDIX_BOX"/>
    <property type="match status" value="1"/>
</dbReference>
<dbReference type="Gene3D" id="3.90.79.10">
    <property type="entry name" value="Nucleoside Triphosphate Pyrophosphohydrolase"/>
    <property type="match status" value="1"/>
</dbReference>
<gene>
    <name evidence="4" type="ORF">G3I44_09500</name>
</gene>
<dbReference type="InterPro" id="IPR023214">
    <property type="entry name" value="HAD_sf"/>
</dbReference>
<protein>
    <submittedName>
        <fullName evidence="4">HAD-IIA family hydrolase</fullName>
    </submittedName>
</protein>
<dbReference type="Pfam" id="PF13344">
    <property type="entry name" value="Hydrolase_6"/>
    <property type="match status" value="1"/>
</dbReference>
<dbReference type="GeneID" id="44079635"/>
<proteinExistence type="inferred from homology"/>
<dbReference type="InterPro" id="IPR020084">
    <property type="entry name" value="NUDIX_hydrolase_CS"/>
</dbReference>
<dbReference type="Pfam" id="PF00293">
    <property type="entry name" value="NUDIX"/>
    <property type="match status" value="1"/>
</dbReference>
<sequence>MIATQFDVFLIDLDGVLSLGDEVLSNAVTTVNRLYDRDKQIRFLTNDPRPTRDTIVTRLRDFGIEVTETDIITSAWATAAFLDQQDISTTAVVGSKGLRSELRDAGIDITDDAPEVVVVGADEQTTYLDIQRAARHIDQGAQFVATNSDGAFSTPDGPAPGAGAIVRAVEATVETVPTVIGKPEPLMFEMALDEIAADQQAVVVGDNPATDILGAHRAGLPGVLVADEQHTAPADSDFRQPDATIGTLAELFTDVTVSWESPQYSWPDEIRPGVGAVVVNDTDEVLLVRRADNERWALPTGTVERGEAVDEAIIREMREETGLQIAVEKLTGVYSRPHQQVFSYPSGRAVHFITNCFLCTIDARTLEIDNDEVLEIGFFESDDLPADILPMHPRWIVDAIESGGDAAIR</sequence>
<evidence type="ECO:0000313" key="4">
    <source>
        <dbReference type="EMBL" id="QIB74492.1"/>
    </source>
</evidence>
<dbReference type="AlphaFoldDB" id="A0A6C0UG97"/>
<evidence type="ECO:0000256" key="2">
    <source>
        <dbReference type="ARBA" id="ARBA00022801"/>
    </source>
</evidence>
<dbReference type="GO" id="GO:0016791">
    <property type="term" value="F:phosphatase activity"/>
    <property type="evidence" value="ECO:0007669"/>
    <property type="project" value="TreeGrafter"/>
</dbReference>
<dbReference type="NCBIfam" id="TIGR01549">
    <property type="entry name" value="HAD-SF-IA-v1"/>
    <property type="match status" value="1"/>
</dbReference>
<keyword evidence="2 4" id="KW-0378">Hydrolase</keyword>
<feature type="domain" description="Nudix hydrolase" evidence="3">
    <location>
        <begin position="269"/>
        <end position="402"/>
    </location>
</feature>
<dbReference type="InterPro" id="IPR006439">
    <property type="entry name" value="HAD-SF_hydro_IA"/>
</dbReference>
<dbReference type="PANTHER" id="PTHR19288">
    <property type="entry name" value="4-NITROPHENYLPHOSPHATASE-RELATED"/>
    <property type="match status" value="1"/>
</dbReference>
<dbReference type="PRINTS" id="PR00502">
    <property type="entry name" value="NUDIXFAMILY"/>
</dbReference>
<dbReference type="InterPro" id="IPR020476">
    <property type="entry name" value="Nudix_hydrolase"/>
</dbReference>
<name>A0A6C0UG97_9EURY</name>
<evidence type="ECO:0000256" key="1">
    <source>
        <dbReference type="ARBA" id="ARBA00007958"/>
    </source>
</evidence>
<evidence type="ECO:0000259" key="3">
    <source>
        <dbReference type="PROSITE" id="PS51462"/>
    </source>
</evidence>
<dbReference type="RefSeq" id="WP_163486418.1">
    <property type="nucleotide sequence ID" value="NZ_CP048739.1"/>
</dbReference>
<organism evidence="4 5">
    <name type="scientific">Halogeometricum borinquense</name>
    <dbReference type="NCBI Taxonomy" id="60847"/>
    <lineage>
        <taxon>Archaea</taxon>
        <taxon>Methanobacteriati</taxon>
        <taxon>Methanobacteriota</taxon>
        <taxon>Stenosarchaea group</taxon>
        <taxon>Halobacteria</taxon>
        <taxon>Halobacteriales</taxon>
        <taxon>Haloferacaceae</taxon>
        <taxon>Halogeometricum</taxon>
    </lineage>
</organism>
<dbReference type="InterPro" id="IPR015797">
    <property type="entry name" value="NUDIX_hydrolase-like_dom_sf"/>
</dbReference>
<dbReference type="NCBIfam" id="TIGR01460">
    <property type="entry name" value="HAD-SF-IIA"/>
    <property type="match status" value="1"/>
</dbReference>
<dbReference type="InterPro" id="IPR006357">
    <property type="entry name" value="HAD-SF_hydro_IIA"/>
</dbReference>
<comment type="similarity">
    <text evidence="1">Belongs to the HAD-like hydrolase superfamily.</text>
</comment>
<accession>A0A6C0UG97</accession>
<dbReference type="InterPro" id="IPR036412">
    <property type="entry name" value="HAD-like_sf"/>
</dbReference>
<dbReference type="InterPro" id="IPR000086">
    <property type="entry name" value="NUDIX_hydrolase_dom"/>
</dbReference>
<dbReference type="PROSITE" id="PS51462">
    <property type="entry name" value="NUDIX"/>
    <property type="match status" value="1"/>
</dbReference>
<dbReference type="SUPFAM" id="SSF55811">
    <property type="entry name" value="Nudix"/>
    <property type="match status" value="1"/>
</dbReference>
<dbReference type="Proteomes" id="UP000465846">
    <property type="component" value="Chromosome"/>
</dbReference>
<dbReference type="SUPFAM" id="SSF56784">
    <property type="entry name" value="HAD-like"/>
    <property type="match status" value="1"/>
</dbReference>
<dbReference type="PANTHER" id="PTHR19288:SF46">
    <property type="entry name" value="HALOACID DEHALOGENASE-LIKE HYDROLASE DOMAIN-CONTAINING PROTEIN 2"/>
    <property type="match status" value="1"/>
</dbReference>